<sequence length="350" mass="38267">MASIDEKPAPPPAPPSPPVPVVATSYFNPISPFFNAYDRFASWRRDLGLPHPGSVESLGKEVKATHLSTYIFDGARADITKTFSMNPLFQATHSFALGSQTAPPSYNFTAIYATPSVFMQGGVDHEGNVNGRFNRGWSPNNVTKFHAQFSQQVGHNMIQAEQEYQGADFNVNLKAINPWPTDLTGIYVGSYLQSFTKNLALGVESVFQRPTPDTSEQITSYLARYTSSDKSWIATTQLQGAGVMTATYWQKLSERVEAAAELQVVATPTRRDAIATLGAKYDLRAASFKAQLDSTGKVSALLEQRFTPTFSFLVAGEIDHFKNAAKVGVGVMIEGTSLTPEEMGYPPEMQ</sequence>
<keyword evidence="7" id="KW-0653">Protein transport</keyword>
<dbReference type="InterPro" id="IPR023614">
    <property type="entry name" value="Porin_dom_sf"/>
</dbReference>
<organism evidence="10 11">
    <name type="scientific">Candolleomyces aberdarensis</name>
    <dbReference type="NCBI Taxonomy" id="2316362"/>
    <lineage>
        <taxon>Eukaryota</taxon>
        <taxon>Fungi</taxon>
        <taxon>Dikarya</taxon>
        <taxon>Basidiomycota</taxon>
        <taxon>Agaricomycotina</taxon>
        <taxon>Agaricomycetes</taxon>
        <taxon>Agaricomycetidae</taxon>
        <taxon>Agaricales</taxon>
        <taxon>Agaricineae</taxon>
        <taxon>Psathyrellaceae</taxon>
        <taxon>Candolleomyces</taxon>
    </lineage>
</organism>
<dbReference type="PANTHER" id="PTHR10802">
    <property type="entry name" value="MITOCHONDRIAL IMPORT RECEPTOR SUBUNIT TOM40"/>
    <property type="match status" value="1"/>
</dbReference>
<evidence type="ECO:0000256" key="6">
    <source>
        <dbReference type="ARBA" id="ARBA00022787"/>
    </source>
</evidence>
<keyword evidence="9" id="KW-0472">Membrane</keyword>
<evidence type="ECO:0000256" key="7">
    <source>
        <dbReference type="ARBA" id="ARBA00022927"/>
    </source>
</evidence>
<comment type="caution">
    <text evidence="10">The sequence shown here is derived from an EMBL/GenBank/DDBJ whole genome shotgun (WGS) entry which is preliminary data.</text>
</comment>
<dbReference type="Pfam" id="PF01459">
    <property type="entry name" value="Porin_3"/>
    <property type="match status" value="1"/>
</dbReference>
<dbReference type="EMBL" id="SDEE01000135">
    <property type="protein sequence ID" value="RXW20741.1"/>
    <property type="molecule type" value="Genomic_DNA"/>
</dbReference>
<dbReference type="GO" id="GO:0008320">
    <property type="term" value="F:protein transmembrane transporter activity"/>
    <property type="evidence" value="ECO:0007669"/>
    <property type="project" value="InterPro"/>
</dbReference>
<dbReference type="InterPro" id="IPR027246">
    <property type="entry name" value="Porin_Euk/Tom40"/>
</dbReference>
<comment type="subcellular location">
    <subcellularLocation>
        <location evidence="1">Mitochondrion outer membrane</location>
        <topology evidence="1">Multi-pass membrane protein</topology>
    </subcellularLocation>
</comment>
<keyword evidence="5" id="KW-0812">Transmembrane</keyword>
<keyword evidence="11" id="KW-1185">Reference proteome</keyword>
<evidence type="ECO:0000256" key="3">
    <source>
        <dbReference type="ARBA" id="ARBA00022448"/>
    </source>
</evidence>
<keyword evidence="8" id="KW-0496">Mitochondrion</keyword>
<dbReference type="CDD" id="cd07305">
    <property type="entry name" value="Porin3_Tom40"/>
    <property type="match status" value="1"/>
</dbReference>
<evidence type="ECO:0000256" key="1">
    <source>
        <dbReference type="ARBA" id="ARBA00004374"/>
    </source>
</evidence>
<accession>A0A4Q2DN22</accession>
<evidence type="ECO:0000256" key="2">
    <source>
        <dbReference type="ARBA" id="ARBA00010510"/>
    </source>
</evidence>
<evidence type="ECO:0000313" key="10">
    <source>
        <dbReference type="EMBL" id="RXW20741.1"/>
    </source>
</evidence>
<keyword evidence="6" id="KW-1000">Mitochondrion outer membrane</keyword>
<dbReference type="STRING" id="2316362.A0A4Q2DN22"/>
<dbReference type="GO" id="GO:0030150">
    <property type="term" value="P:protein import into mitochondrial matrix"/>
    <property type="evidence" value="ECO:0007669"/>
    <property type="project" value="InterPro"/>
</dbReference>
<evidence type="ECO:0008006" key="12">
    <source>
        <dbReference type="Google" id="ProtNLM"/>
    </source>
</evidence>
<evidence type="ECO:0000313" key="11">
    <source>
        <dbReference type="Proteomes" id="UP000290288"/>
    </source>
</evidence>
<evidence type="ECO:0000256" key="8">
    <source>
        <dbReference type="ARBA" id="ARBA00023128"/>
    </source>
</evidence>
<dbReference type="Proteomes" id="UP000290288">
    <property type="component" value="Unassembled WGS sequence"/>
</dbReference>
<evidence type="ECO:0000256" key="4">
    <source>
        <dbReference type="ARBA" id="ARBA00022452"/>
    </source>
</evidence>
<keyword evidence="3" id="KW-0813">Transport</keyword>
<protein>
    <recommendedName>
        <fullName evidence="12">Mitochondrial import receptor subunit TOM40</fullName>
    </recommendedName>
</protein>
<name>A0A4Q2DN22_9AGAR</name>
<comment type="similarity">
    <text evidence="2">Belongs to the Tom40 family.</text>
</comment>
<dbReference type="OrthoDB" id="19656at2759"/>
<proteinExistence type="inferred from homology"/>
<reference evidence="10 11" key="1">
    <citation type="submission" date="2019-01" db="EMBL/GenBank/DDBJ databases">
        <title>Draft genome sequence of Psathyrella aberdarensis IHI B618.</title>
        <authorList>
            <person name="Buettner E."/>
            <person name="Kellner H."/>
        </authorList>
    </citation>
    <scope>NUCLEOTIDE SEQUENCE [LARGE SCALE GENOMIC DNA]</scope>
    <source>
        <strain evidence="10 11">IHI B618</strain>
    </source>
</reference>
<dbReference type="AlphaFoldDB" id="A0A4Q2DN22"/>
<dbReference type="GO" id="GO:0005741">
    <property type="term" value="C:mitochondrial outer membrane"/>
    <property type="evidence" value="ECO:0007669"/>
    <property type="project" value="UniProtKB-SubCell"/>
</dbReference>
<evidence type="ECO:0000256" key="9">
    <source>
        <dbReference type="ARBA" id="ARBA00023136"/>
    </source>
</evidence>
<gene>
    <name evidence="10" type="ORF">EST38_g5113</name>
</gene>
<dbReference type="InterPro" id="IPR037930">
    <property type="entry name" value="Tom40"/>
</dbReference>
<keyword evidence="4" id="KW-1134">Transmembrane beta strand</keyword>
<dbReference type="Gene3D" id="2.40.160.10">
    <property type="entry name" value="Porin"/>
    <property type="match status" value="1"/>
</dbReference>
<evidence type="ECO:0000256" key="5">
    <source>
        <dbReference type="ARBA" id="ARBA00022692"/>
    </source>
</evidence>